<dbReference type="STRING" id="265072.Mfla_2528"/>
<protein>
    <recommendedName>
        <fullName evidence="3">DUF937 domain-containing protein</fullName>
    </recommendedName>
</protein>
<gene>
    <name evidence="1" type="ordered locus">Mfla_2528</name>
</gene>
<accession>Q1GY94</accession>
<proteinExistence type="predicted"/>
<evidence type="ECO:0000313" key="2">
    <source>
        <dbReference type="Proteomes" id="UP000002440"/>
    </source>
</evidence>
<dbReference type="Proteomes" id="UP000002440">
    <property type="component" value="Chromosome"/>
</dbReference>
<dbReference type="eggNOG" id="COG3753">
    <property type="taxonomic scope" value="Bacteria"/>
</dbReference>
<dbReference type="Pfam" id="PF20159">
    <property type="entry name" value="YidB"/>
    <property type="match status" value="1"/>
</dbReference>
<dbReference type="OrthoDB" id="9795283at2"/>
<dbReference type="InterPro" id="IPR027405">
    <property type="entry name" value="YidB-like"/>
</dbReference>
<sequence length="131" mass="13799">MGLFDSIAGSVMNKMAGSSGNPMIQAGLELMNKCGGPQGVLDKLRANGLDAEVESWLGSGNNLPLNLQQVLQVFGTELIQSMATQFSLPVDDFGSKLAEYLPQAIDKLSPDGKLPGSQAELMARAFSLLKG</sequence>
<evidence type="ECO:0000313" key="1">
    <source>
        <dbReference type="EMBL" id="ABE50793.1"/>
    </source>
</evidence>
<evidence type="ECO:0008006" key="3">
    <source>
        <dbReference type="Google" id="ProtNLM"/>
    </source>
</evidence>
<dbReference type="AlphaFoldDB" id="Q1GY94"/>
<dbReference type="EMBL" id="CP000284">
    <property type="protein sequence ID" value="ABE50793.1"/>
    <property type="molecule type" value="Genomic_DNA"/>
</dbReference>
<dbReference type="HOGENOM" id="CLU_084747_4_0_4"/>
<organism evidence="1 2">
    <name type="scientific">Methylobacillus flagellatus (strain ATCC 51484 / DSM 6875 / VKM B-1610 / KT)</name>
    <dbReference type="NCBI Taxonomy" id="265072"/>
    <lineage>
        <taxon>Bacteria</taxon>
        <taxon>Pseudomonadati</taxon>
        <taxon>Pseudomonadota</taxon>
        <taxon>Betaproteobacteria</taxon>
        <taxon>Nitrosomonadales</taxon>
        <taxon>Methylophilaceae</taxon>
        <taxon>Methylobacillus</taxon>
    </lineage>
</organism>
<dbReference type="SUPFAM" id="SSF140804">
    <property type="entry name" value="YidB-like"/>
    <property type="match status" value="1"/>
</dbReference>
<dbReference type="Gene3D" id="1.10.10.690">
    <property type="entry name" value="YidB-like"/>
    <property type="match status" value="1"/>
</dbReference>
<name>Q1GY94_METFK</name>
<reference evidence="1 2" key="1">
    <citation type="submission" date="2006-03" db="EMBL/GenBank/DDBJ databases">
        <title>Complete sequence of Methylobacillus flagellatus KT.</title>
        <authorList>
            <consortium name="US DOE Joint Genome Institute"/>
            <person name="Copeland A."/>
            <person name="Lucas S."/>
            <person name="Lapidus A."/>
            <person name="Barry K."/>
            <person name="Detter J.C."/>
            <person name="Glavina del Rio T."/>
            <person name="Hammon N."/>
            <person name="Israni S."/>
            <person name="Dalin E."/>
            <person name="Tice H."/>
            <person name="Pitluck S."/>
            <person name="Brettin T."/>
            <person name="Bruce D."/>
            <person name="Han C."/>
            <person name="Tapia R."/>
            <person name="Saunders E."/>
            <person name="Gilna P."/>
            <person name="Schmutz J."/>
            <person name="Larimer F."/>
            <person name="Land M."/>
            <person name="Kyrpides N."/>
            <person name="Anderson I."/>
            <person name="Richardson P."/>
        </authorList>
    </citation>
    <scope>NUCLEOTIDE SEQUENCE [LARGE SCALE GENOMIC DNA]</scope>
    <source>
        <strain evidence="2">KT / ATCC 51484 / DSM 6875</strain>
    </source>
</reference>
<dbReference type="KEGG" id="mfa:Mfla_2528"/>
<keyword evidence="2" id="KW-1185">Reference proteome</keyword>
<dbReference type="InterPro" id="IPR045372">
    <property type="entry name" value="YidB"/>
</dbReference>